<dbReference type="GO" id="GO:0043015">
    <property type="term" value="F:gamma-tubulin binding"/>
    <property type="evidence" value="ECO:0007669"/>
    <property type="project" value="InterPro"/>
</dbReference>
<dbReference type="PANTHER" id="PTHR19302">
    <property type="entry name" value="GAMMA TUBULIN COMPLEX PROTEIN"/>
    <property type="match status" value="1"/>
</dbReference>
<dbReference type="Proteomes" id="UP000078387">
    <property type="component" value="Unassembled WGS sequence"/>
</dbReference>
<dbReference type="Pfam" id="PF17681">
    <property type="entry name" value="GCP_N_terminal"/>
    <property type="match status" value="1"/>
</dbReference>
<evidence type="ECO:0000256" key="3">
    <source>
        <dbReference type="ARBA" id="ARBA00022490"/>
    </source>
</evidence>
<protein>
    <submittedName>
        <fullName evidence="9">Tubulin interacting protein putative</fullName>
    </submittedName>
</protein>
<dbReference type="GO" id="GO:0005874">
    <property type="term" value="C:microtubule"/>
    <property type="evidence" value="ECO:0007669"/>
    <property type="project" value="UniProtKB-KW"/>
</dbReference>
<dbReference type="GO" id="GO:0051011">
    <property type="term" value="F:microtubule minus-end binding"/>
    <property type="evidence" value="ECO:0007669"/>
    <property type="project" value="TreeGrafter"/>
</dbReference>
<dbReference type="GO" id="GO:0000278">
    <property type="term" value="P:mitotic cell cycle"/>
    <property type="evidence" value="ECO:0007669"/>
    <property type="project" value="TreeGrafter"/>
</dbReference>
<dbReference type="GO" id="GO:0051225">
    <property type="term" value="P:spindle assembly"/>
    <property type="evidence" value="ECO:0007669"/>
    <property type="project" value="TreeGrafter"/>
</dbReference>
<feature type="domain" description="Gamma tubulin complex component C-terminal" evidence="7">
    <location>
        <begin position="359"/>
        <end position="651"/>
    </location>
</feature>
<comment type="similarity">
    <text evidence="2">Belongs to the TUBGCP family.</text>
</comment>
<accession>A0A175JGA3</accession>
<dbReference type="VEuPathDB" id="AmoebaDB:EHI5A_116190"/>
<dbReference type="GO" id="GO:0000930">
    <property type="term" value="C:gamma-tubulin complex"/>
    <property type="evidence" value="ECO:0007669"/>
    <property type="project" value="TreeGrafter"/>
</dbReference>
<dbReference type="VEuPathDB" id="AmoebaDB:EHI7A_075220"/>
<comment type="subcellular location">
    <subcellularLocation>
        <location evidence="1">Cytoplasm</location>
        <location evidence="1">Cytoskeleton</location>
    </subcellularLocation>
</comment>
<dbReference type="InterPro" id="IPR041470">
    <property type="entry name" value="GCP_N"/>
</dbReference>
<reference evidence="9 10" key="1">
    <citation type="submission" date="2016-05" db="EMBL/GenBank/DDBJ databases">
        <title>First whole genome sequencing of Entamoeba histolytica HM1:IMSS-clone-6.</title>
        <authorList>
            <person name="Mukherjee Avik.K."/>
            <person name="Izumyama S."/>
            <person name="Nakada-Tsukui K."/>
            <person name="Nozaki T."/>
        </authorList>
    </citation>
    <scope>NUCLEOTIDE SEQUENCE [LARGE SCALE GENOMIC DNA]</scope>
    <source>
        <strain evidence="9 10">HM1:IMSS clone 6</strain>
    </source>
</reference>
<feature type="region of interest" description="Disordered" evidence="6">
    <location>
        <begin position="1"/>
        <end position="48"/>
    </location>
</feature>
<dbReference type="VEuPathDB" id="AmoebaDB:EHI8A_077240"/>
<comment type="caution">
    <text evidence="9">The sequence shown here is derived from an EMBL/GenBank/DDBJ whole genome shotgun (WGS) entry which is preliminary data.</text>
</comment>
<dbReference type="VEuPathDB" id="AmoebaDB:EHI_103790"/>
<keyword evidence="4" id="KW-0493">Microtubule</keyword>
<dbReference type="OMA" id="MRMMSVC"/>
<dbReference type="AlphaFoldDB" id="A0A175JGA3"/>
<evidence type="ECO:0000256" key="6">
    <source>
        <dbReference type="SAM" id="MobiDB-lite"/>
    </source>
</evidence>
<evidence type="ECO:0000256" key="5">
    <source>
        <dbReference type="ARBA" id="ARBA00023212"/>
    </source>
</evidence>
<evidence type="ECO:0000256" key="2">
    <source>
        <dbReference type="ARBA" id="ARBA00010337"/>
    </source>
</evidence>
<dbReference type="InterPro" id="IPR007259">
    <property type="entry name" value="GCP"/>
</dbReference>
<dbReference type="InterPro" id="IPR042241">
    <property type="entry name" value="GCP_C_sf"/>
</dbReference>
<sequence>MKENKKKIEKKTNKNSKKMESDKDLQISSIQLEPNENEEKIKEDNEIEEHESIEIDKDSNIKENAVFKMTENIIEEVQDEGIEVTEEQTLQDMIFMLQGIPPLYLLKNNKFPPLTLEVVPLLSEVSKLLIKLNNKRVFFNPQSFVQRSVCCTANDIISEYYQYIAHIDSELHHSEMITILDMYRHGLWCKDIIITLTDIIDQCMLVKGGQLLTYLDEQTHSPYQTRKKICIRMLQNGTIPIYNMIYDWVLQGTFNDPFHDFFLTLKSTPSLLETTYLQNQLVPSFLNSYKNDIKFVGEATTFLQKEGEDISDLISLIESNKNEFIISSPTLPSLIHSLNTMAHQKAVKLLTEKYTPLIHTQNIKQYILLFRGDFANTFIDSLSQALVNGPLSQVDLNSYFHAALTVTNTIPERLHCICKGQEVNQIETDILLHYELPEPLQLIITDNHIQKYNEIFKFLWKIKCMSISIDKAYRNMFPFFILASQINGLPLFLHHFRIKFGECAKFMDALEEYAYVHMKECYVHFEDAWKSAVDLYGLSSIHGAYVEEICKVLYISNDKVNTILNSIIGFISNAVEKLNAFIAIISDEIYRQQFNKQHISQFLLTLKEMEDRVNLELDNYKAYYNQFIMAIASADNKQTRFLLRRLNPERYNPPEISEIVAMDEMV</sequence>
<dbReference type="GO" id="GO:0051321">
    <property type="term" value="P:meiotic cell cycle"/>
    <property type="evidence" value="ECO:0007669"/>
    <property type="project" value="TreeGrafter"/>
</dbReference>
<dbReference type="Gene3D" id="1.20.120.1900">
    <property type="entry name" value="Gamma-tubulin complex, C-terminal domain"/>
    <property type="match status" value="1"/>
</dbReference>
<dbReference type="GO" id="GO:0007020">
    <property type="term" value="P:microtubule nucleation"/>
    <property type="evidence" value="ECO:0007669"/>
    <property type="project" value="InterPro"/>
</dbReference>
<dbReference type="FunFam" id="1.20.120.1900:FF:000027">
    <property type="entry name" value="Spindle pole body component"/>
    <property type="match status" value="1"/>
</dbReference>
<dbReference type="GO" id="GO:0000922">
    <property type="term" value="C:spindle pole"/>
    <property type="evidence" value="ECO:0007669"/>
    <property type="project" value="InterPro"/>
</dbReference>
<keyword evidence="5" id="KW-0206">Cytoskeleton</keyword>
<name>A0A175JGA3_ENTHI</name>
<evidence type="ECO:0000256" key="1">
    <source>
        <dbReference type="ARBA" id="ARBA00004245"/>
    </source>
</evidence>
<evidence type="ECO:0000313" key="9">
    <source>
        <dbReference type="EMBL" id="GAT92720.1"/>
    </source>
</evidence>
<feature type="domain" description="Gamma tubulin complex component protein N-terminal" evidence="8">
    <location>
        <begin position="90"/>
        <end position="353"/>
    </location>
</feature>
<feature type="compositionally biased region" description="Basic and acidic residues" evidence="6">
    <location>
        <begin position="37"/>
        <end position="48"/>
    </location>
</feature>
<dbReference type="VEuPathDB" id="AmoebaDB:KM1_137520"/>
<gene>
    <name evidence="9" type="ORF">CL6EHI_103790</name>
</gene>
<evidence type="ECO:0000259" key="8">
    <source>
        <dbReference type="Pfam" id="PF17681"/>
    </source>
</evidence>
<dbReference type="Pfam" id="PF04130">
    <property type="entry name" value="GCP_C_terminal"/>
    <property type="match status" value="1"/>
</dbReference>
<feature type="compositionally biased region" description="Basic residues" evidence="6">
    <location>
        <begin position="1"/>
        <end position="16"/>
    </location>
</feature>
<dbReference type="eggNOG" id="KOG2000">
    <property type="taxonomic scope" value="Eukaryota"/>
</dbReference>
<keyword evidence="3" id="KW-0963">Cytoplasm</keyword>
<dbReference type="EMBL" id="BDEQ01000001">
    <property type="protein sequence ID" value="GAT92720.1"/>
    <property type="molecule type" value="Genomic_DNA"/>
</dbReference>
<proteinExistence type="inferred from homology"/>
<dbReference type="InterPro" id="IPR040457">
    <property type="entry name" value="GCP_C"/>
</dbReference>
<dbReference type="PANTHER" id="PTHR19302:SF14">
    <property type="entry name" value="GAMMA-TUBULIN COMPLEX COMPONENT 3"/>
    <property type="match status" value="1"/>
</dbReference>
<evidence type="ECO:0000313" key="10">
    <source>
        <dbReference type="Proteomes" id="UP000078387"/>
    </source>
</evidence>
<dbReference type="GO" id="GO:0031122">
    <property type="term" value="P:cytoplasmic microtubule organization"/>
    <property type="evidence" value="ECO:0007669"/>
    <property type="project" value="TreeGrafter"/>
</dbReference>
<evidence type="ECO:0000259" key="7">
    <source>
        <dbReference type="Pfam" id="PF04130"/>
    </source>
</evidence>
<organism evidence="9 10">
    <name type="scientific">Entamoeba histolytica</name>
    <dbReference type="NCBI Taxonomy" id="5759"/>
    <lineage>
        <taxon>Eukaryota</taxon>
        <taxon>Amoebozoa</taxon>
        <taxon>Evosea</taxon>
        <taxon>Archamoebae</taxon>
        <taxon>Mastigamoebida</taxon>
        <taxon>Entamoebidae</taxon>
        <taxon>Entamoeba</taxon>
    </lineage>
</organism>
<evidence type="ECO:0000256" key="4">
    <source>
        <dbReference type="ARBA" id="ARBA00022701"/>
    </source>
</evidence>